<protein>
    <submittedName>
        <fullName evidence="1">Uncharacterized protein</fullName>
    </submittedName>
</protein>
<organism evidence="1">
    <name type="scientific">viral metagenome</name>
    <dbReference type="NCBI Taxonomy" id="1070528"/>
    <lineage>
        <taxon>unclassified sequences</taxon>
        <taxon>metagenomes</taxon>
        <taxon>organismal metagenomes</taxon>
    </lineage>
</organism>
<accession>A0A6M3KLQ2</accession>
<sequence>MTISFGSKSVFRDEYVGYVGADMIDASTFVVAYFDQEIGDYSGYAIAGRIEGTSLSFGEAVEFDTTGYNYHNAVCRLTDTTFVLCYEDNWYDGVAIIGNLSGTTITFGSPQYYESEENAGKVGIARLSDTLFAIAYEGGYVRVGSVDGTVITWGDRVAYDITTGHIDYLAITPMSATTFVLVYRSDAVYDNVAVVGTVDGTAIVLGSASVFSDFAYDMAVAKITDTTFVVSYAEDTPEEGRARVGTVTGSVITFGDVYTFSGYGPLEYVSIARLSDTSFVFSYRDYGASYAGKTVYGDVAGTVITFQDPVMFSSAISVTHSTMRVSNSVFIIAFRDQSNTYKGTAIVGVVLGPPLVFDKAEISDVASGLKVSWDDYRSTGQRTVTWEQ</sequence>
<reference evidence="1" key="1">
    <citation type="submission" date="2020-03" db="EMBL/GenBank/DDBJ databases">
        <title>The deep terrestrial virosphere.</title>
        <authorList>
            <person name="Holmfeldt K."/>
            <person name="Nilsson E."/>
            <person name="Simone D."/>
            <person name="Lopez-Fernandez M."/>
            <person name="Wu X."/>
            <person name="de Brujin I."/>
            <person name="Lundin D."/>
            <person name="Andersson A."/>
            <person name="Bertilsson S."/>
            <person name="Dopson M."/>
        </authorList>
    </citation>
    <scope>NUCLEOTIDE SEQUENCE</scope>
    <source>
        <strain evidence="1">MM415A00328</strain>
    </source>
</reference>
<evidence type="ECO:0000313" key="1">
    <source>
        <dbReference type="EMBL" id="QJA82989.1"/>
    </source>
</evidence>
<proteinExistence type="predicted"/>
<dbReference type="EMBL" id="MT142501">
    <property type="protein sequence ID" value="QJA82989.1"/>
    <property type="molecule type" value="Genomic_DNA"/>
</dbReference>
<gene>
    <name evidence="1" type="ORF">MM415A00328_0007</name>
</gene>
<dbReference type="AlphaFoldDB" id="A0A6M3KLQ2"/>
<name>A0A6M3KLQ2_9ZZZZ</name>